<dbReference type="Pfam" id="PF02873">
    <property type="entry name" value="MurB_C"/>
    <property type="match status" value="1"/>
</dbReference>
<comment type="pathway">
    <text evidence="4 19">Cell wall biogenesis; peptidoglycan biosynthesis.</text>
</comment>
<keyword evidence="16 19" id="KW-0961">Cell wall biogenesis/degradation</keyword>
<evidence type="ECO:0000256" key="3">
    <source>
        <dbReference type="ARBA" id="ARBA00004496"/>
    </source>
</evidence>
<dbReference type="InterPro" id="IPR006094">
    <property type="entry name" value="Oxid_FAD_bind_N"/>
</dbReference>
<evidence type="ECO:0000259" key="20">
    <source>
        <dbReference type="PROSITE" id="PS51387"/>
    </source>
</evidence>
<evidence type="ECO:0000256" key="18">
    <source>
        <dbReference type="ARBA" id="ARBA00048914"/>
    </source>
</evidence>
<dbReference type="PANTHER" id="PTHR21071:SF4">
    <property type="entry name" value="UDP-N-ACETYLENOLPYRUVOYLGLUCOSAMINE REDUCTASE"/>
    <property type="match status" value="1"/>
</dbReference>
<evidence type="ECO:0000256" key="13">
    <source>
        <dbReference type="ARBA" id="ARBA00022984"/>
    </source>
</evidence>
<comment type="subcellular location">
    <subcellularLocation>
        <location evidence="3 19">Cytoplasm</location>
    </subcellularLocation>
</comment>
<dbReference type="Gene3D" id="3.30.465.10">
    <property type="match status" value="1"/>
</dbReference>
<dbReference type="InterPro" id="IPR016169">
    <property type="entry name" value="FAD-bd_PCMH_sub2"/>
</dbReference>
<comment type="function">
    <text evidence="2 19">Cell wall formation.</text>
</comment>
<evidence type="ECO:0000256" key="1">
    <source>
        <dbReference type="ARBA" id="ARBA00001974"/>
    </source>
</evidence>
<keyword evidence="14 19" id="KW-0560">Oxidoreductase</keyword>
<feature type="active site" evidence="19">
    <location>
        <position position="335"/>
    </location>
</feature>
<evidence type="ECO:0000256" key="15">
    <source>
        <dbReference type="ARBA" id="ARBA00023306"/>
    </source>
</evidence>
<keyword evidence="7 19" id="KW-0963">Cytoplasm</keyword>
<feature type="active site" description="Proton donor" evidence="19">
    <location>
        <position position="239"/>
    </location>
</feature>
<gene>
    <name evidence="19 21" type="primary">murB</name>
    <name evidence="21" type="ORF">OO013_00655</name>
</gene>
<dbReference type="Gene3D" id="3.90.78.10">
    <property type="entry name" value="UDP-N-acetylenolpyruvoylglucosamine reductase, C-terminal domain"/>
    <property type="match status" value="1"/>
</dbReference>
<evidence type="ECO:0000256" key="6">
    <source>
        <dbReference type="ARBA" id="ARBA00015188"/>
    </source>
</evidence>
<keyword evidence="10 19" id="KW-0274">FAD</keyword>
<evidence type="ECO:0000256" key="19">
    <source>
        <dbReference type="HAMAP-Rule" id="MF_00037"/>
    </source>
</evidence>
<dbReference type="InterPro" id="IPR011601">
    <property type="entry name" value="MurB_C"/>
</dbReference>
<proteinExistence type="inferred from homology"/>
<reference evidence="21 22" key="1">
    <citation type="submission" date="2022-11" db="EMBL/GenBank/DDBJ databases">
        <title>The characterization of three novel Bacteroidetes species and genomic analysis of their roles in tidal elemental geochemical cycles.</title>
        <authorList>
            <person name="Ma K."/>
        </authorList>
    </citation>
    <scope>NUCLEOTIDE SEQUENCE [LARGE SCALE GENOMIC DNA]</scope>
    <source>
        <strain evidence="21 22">M17</strain>
    </source>
</reference>
<dbReference type="Gene3D" id="3.30.43.10">
    <property type="entry name" value="Uridine Diphospho-n-acetylenolpyruvylglucosamine Reductase, domain 2"/>
    <property type="match status" value="1"/>
</dbReference>
<evidence type="ECO:0000256" key="10">
    <source>
        <dbReference type="ARBA" id="ARBA00022827"/>
    </source>
</evidence>
<keyword evidence="15 19" id="KW-0131">Cell cycle</keyword>
<evidence type="ECO:0000313" key="21">
    <source>
        <dbReference type="EMBL" id="MCX2742349.1"/>
    </source>
</evidence>
<dbReference type="HAMAP" id="MF_00037">
    <property type="entry name" value="MurB"/>
    <property type="match status" value="1"/>
</dbReference>
<dbReference type="NCBIfam" id="NF000755">
    <property type="entry name" value="PRK00046.1"/>
    <property type="match status" value="1"/>
</dbReference>
<dbReference type="GO" id="GO:0008762">
    <property type="term" value="F:UDP-N-acetylmuramate dehydrogenase activity"/>
    <property type="evidence" value="ECO:0007669"/>
    <property type="project" value="UniProtKB-EC"/>
</dbReference>
<evidence type="ECO:0000256" key="11">
    <source>
        <dbReference type="ARBA" id="ARBA00022857"/>
    </source>
</evidence>
<dbReference type="InterPro" id="IPR036635">
    <property type="entry name" value="MurB_C_sf"/>
</dbReference>
<sequence length="339" mass="37912">MIKIREKADLKNYHTFGVPAIAEYLTEIHSIEEIREAIDYARSHNLQLNVFGGGSNVLFKNNPQGLTVVNKITGIEVVQETDKEVELSVGAGEIWHDFVLYCLDHKYYGIENLSLIPGTVGAAPMQNIGAYGVEIKEVFKHLDAVHRETKELERFNNEECQFGYRTSVFKTSQRDNYIIARVNFILSKVPAPNISYGAISNTLEEMGISSPTPRDVSNAVIQIRSSKLPDPKQIGNAGSFFKNPSIPSEEYARLKTKFPEIPGYSQPDETVKVPAGWLIEQCGWKGKKVGNTGAHKKQALVLVNYGNAKGQEIYDLSEQILKSVHDKFGIDLEREVNII</sequence>
<keyword evidence="9 19" id="KW-0285">Flavoprotein</keyword>
<protein>
    <recommendedName>
        <fullName evidence="6 19">UDP-N-acetylenolpyruvoylglucosamine reductase</fullName>
        <ecNumber evidence="5 19">1.3.1.98</ecNumber>
    </recommendedName>
    <alternativeName>
        <fullName evidence="17 19">UDP-N-acetylmuramate dehydrogenase</fullName>
    </alternativeName>
</protein>
<dbReference type="Proteomes" id="UP001209885">
    <property type="component" value="Unassembled WGS sequence"/>
</dbReference>
<evidence type="ECO:0000256" key="12">
    <source>
        <dbReference type="ARBA" id="ARBA00022960"/>
    </source>
</evidence>
<organism evidence="21 22">
    <name type="scientific">Mangrovivirga halotolerans</name>
    <dbReference type="NCBI Taxonomy" id="2993936"/>
    <lineage>
        <taxon>Bacteria</taxon>
        <taxon>Pseudomonadati</taxon>
        <taxon>Bacteroidota</taxon>
        <taxon>Cytophagia</taxon>
        <taxon>Cytophagales</taxon>
        <taxon>Mangrovivirgaceae</taxon>
        <taxon>Mangrovivirga</taxon>
    </lineage>
</organism>
<feature type="domain" description="FAD-binding PCMH-type" evidence="20">
    <location>
        <begin position="16"/>
        <end position="189"/>
    </location>
</feature>
<evidence type="ECO:0000256" key="17">
    <source>
        <dbReference type="ARBA" id="ARBA00031026"/>
    </source>
</evidence>
<keyword evidence="8 19" id="KW-0132">Cell division</keyword>
<comment type="caution">
    <text evidence="21">The sequence shown here is derived from an EMBL/GenBank/DDBJ whole genome shotgun (WGS) entry which is preliminary data.</text>
</comment>
<keyword evidence="12 19" id="KW-0133">Cell shape</keyword>
<dbReference type="PROSITE" id="PS51387">
    <property type="entry name" value="FAD_PCMH"/>
    <property type="match status" value="1"/>
</dbReference>
<dbReference type="PANTHER" id="PTHR21071">
    <property type="entry name" value="UDP-N-ACETYLENOLPYRUVOYLGLUCOSAMINE REDUCTASE"/>
    <property type="match status" value="1"/>
</dbReference>
<dbReference type="Pfam" id="PF01565">
    <property type="entry name" value="FAD_binding_4"/>
    <property type="match status" value="1"/>
</dbReference>
<evidence type="ECO:0000256" key="7">
    <source>
        <dbReference type="ARBA" id="ARBA00022490"/>
    </source>
</evidence>
<evidence type="ECO:0000256" key="9">
    <source>
        <dbReference type="ARBA" id="ARBA00022630"/>
    </source>
</evidence>
<dbReference type="InterPro" id="IPR003170">
    <property type="entry name" value="MurB"/>
</dbReference>
<dbReference type="NCBIfam" id="TIGR00179">
    <property type="entry name" value="murB"/>
    <property type="match status" value="1"/>
</dbReference>
<evidence type="ECO:0000313" key="22">
    <source>
        <dbReference type="Proteomes" id="UP001209885"/>
    </source>
</evidence>
<evidence type="ECO:0000256" key="16">
    <source>
        <dbReference type="ARBA" id="ARBA00023316"/>
    </source>
</evidence>
<evidence type="ECO:0000256" key="14">
    <source>
        <dbReference type="ARBA" id="ARBA00023002"/>
    </source>
</evidence>
<dbReference type="SUPFAM" id="SSF56176">
    <property type="entry name" value="FAD-binding/transporter-associated domain-like"/>
    <property type="match status" value="1"/>
</dbReference>
<dbReference type="RefSeq" id="WP_266054587.1">
    <property type="nucleotide sequence ID" value="NZ_JAPFQN010000001.1"/>
</dbReference>
<dbReference type="InterPro" id="IPR016167">
    <property type="entry name" value="FAD-bd_PCMH_sub1"/>
</dbReference>
<keyword evidence="11 19" id="KW-0521">NADP</keyword>
<name>A0ABT3RKK9_9BACT</name>
<evidence type="ECO:0000256" key="4">
    <source>
        <dbReference type="ARBA" id="ARBA00004752"/>
    </source>
</evidence>
<comment type="catalytic activity">
    <reaction evidence="18 19">
        <text>UDP-N-acetyl-alpha-D-muramate + NADP(+) = UDP-N-acetyl-3-O-(1-carboxyvinyl)-alpha-D-glucosamine + NADPH + H(+)</text>
        <dbReference type="Rhea" id="RHEA:12248"/>
        <dbReference type="ChEBI" id="CHEBI:15378"/>
        <dbReference type="ChEBI" id="CHEBI:57783"/>
        <dbReference type="ChEBI" id="CHEBI:58349"/>
        <dbReference type="ChEBI" id="CHEBI:68483"/>
        <dbReference type="ChEBI" id="CHEBI:70757"/>
        <dbReference type="EC" id="1.3.1.98"/>
    </reaction>
</comment>
<dbReference type="InterPro" id="IPR016166">
    <property type="entry name" value="FAD-bd_PCMH"/>
</dbReference>
<dbReference type="InterPro" id="IPR036318">
    <property type="entry name" value="FAD-bd_PCMH-like_sf"/>
</dbReference>
<keyword evidence="22" id="KW-1185">Reference proteome</keyword>
<comment type="cofactor">
    <cofactor evidence="1 19">
        <name>FAD</name>
        <dbReference type="ChEBI" id="CHEBI:57692"/>
    </cofactor>
</comment>
<evidence type="ECO:0000256" key="2">
    <source>
        <dbReference type="ARBA" id="ARBA00003921"/>
    </source>
</evidence>
<evidence type="ECO:0000256" key="8">
    <source>
        <dbReference type="ARBA" id="ARBA00022618"/>
    </source>
</evidence>
<dbReference type="EMBL" id="JAPFQN010000001">
    <property type="protein sequence ID" value="MCX2742349.1"/>
    <property type="molecule type" value="Genomic_DNA"/>
</dbReference>
<feature type="active site" evidence="19">
    <location>
        <position position="165"/>
    </location>
</feature>
<dbReference type="SUPFAM" id="SSF56194">
    <property type="entry name" value="Uridine diphospho-N-Acetylenolpyruvylglucosamine reductase, MurB, C-terminal domain"/>
    <property type="match status" value="1"/>
</dbReference>
<keyword evidence="13 19" id="KW-0573">Peptidoglycan synthesis</keyword>
<comment type="similarity">
    <text evidence="19">Belongs to the MurB family.</text>
</comment>
<dbReference type="EC" id="1.3.1.98" evidence="5 19"/>
<accession>A0ABT3RKK9</accession>
<evidence type="ECO:0000256" key="5">
    <source>
        <dbReference type="ARBA" id="ARBA00012518"/>
    </source>
</evidence>